<dbReference type="PANTHER" id="PTHR14969:SF62">
    <property type="entry name" value="DECAPRENYLPHOSPHORYL-5-PHOSPHORIBOSE PHOSPHATASE RV3807C-RELATED"/>
    <property type="match status" value="1"/>
</dbReference>
<evidence type="ECO:0000256" key="2">
    <source>
        <dbReference type="ARBA" id="ARBA00022475"/>
    </source>
</evidence>
<feature type="transmembrane region" description="Helical" evidence="7">
    <location>
        <begin position="24"/>
        <end position="49"/>
    </location>
</feature>
<dbReference type="SMART" id="SM00014">
    <property type="entry name" value="acidPPc"/>
    <property type="match status" value="1"/>
</dbReference>
<keyword evidence="5 7" id="KW-1133">Transmembrane helix</keyword>
<keyword evidence="10" id="KW-1185">Reference proteome</keyword>
<dbReference type="PANTHER" id="PTHR14969">
    <property type="entry name" value="SPHINGOSINE-1-PHOSPHATE PHOSPHOHYDROLASE"/>
    <property type="match status" value="1"/>
</dbReference>
<reference evidence="9 10" key="1">
    <citation type="journal article" date="2018" name="Int. J. Syst. Evol. Microbiol.">
        <title>Methylomusa anaerophila gen. nov., sp. nov., an anaerobic methanol-utilizing bacterium isolated from a microbial fuel cell.</title>
        <authorList>
            <person name="Amano N."/>
            <person name="Yamamuro A."/>
            <person name="Miyahara M."/>
            <person name="Kouzuma A."/>
            <person name="Abe T."/>
            <person name="Watanabe K."/>
        </authorList>
    </citation>
    <scope>NUCLEOTIDE SEQUENCE [LARGE SCALE GENOMIC DNA]</scope>
    <source>
        <strain evidence="9 10">MMFC1</strain>
    </source>
</reference>
<evidence type="ECO:0000256" key="4">
    <source>
        <dbReference type="ARBA" id="ARBA00022801"/>
    </source>
</evidence>
<dbReference type="GO" id="GO:0050380">
    <property type="term" value="F:undecaprenyl-diphosphatase activity"/>
    <property type="evidence" value="ECO:0007669"/>
    <property type="project" value="UniProtKB-EC"/>
</dbReference>
<dbReference type="KEGG" id="mana:MAMMFC1_02797"/>
<evidence type="ECO:0000313" key="10">
    <source>
        <dbReference type="Proteomes" id="UP000276437"/>
    </source>
</evidence>
<keyword evidence="4 9" id="KW-0378">Hydrolase</keyword>
<organism evidence="9 10">
    <name type="scientific">Methylomusa anaerophila</name>
    <dbReference type="NCBI Taxonomy" id="1930071"/>
    <lineage>
        <taxon>Bacteria</taxon>
        <taxon>Bacillati</taxon>
        <taxon>Bacillota</taxon>
        <taxon>Negativicutes</taxon>
        <taxon>Selenomonadales</taxon>
        <taxon>Sporomusaceae</taxon>
        <taxon>Methylomusa</taxon>
    </lineage>
</organism>
<feature type="transmembrane region" description="Helical" evidence="7">
    <location>
        <begin position="181"/>
        <end position="202"/>
    </location>
</feature>
<name>A0A348AM14_9FIRM</name>
<dbReference type="AlphaFoldDB" id="A0A348AM14"/>
<dbReference type="SUPFAM" id="SSF48317">
    <property type="entry name" value="Acid phosphatase/Vanadium-dependent haloperoxidase"/>
    <property type="match status" value="1"/>
</dbReference>
<dbReference type="RefSeq" id="WP_126309051.1">
    <property type="nucleotide sequence ID" value="NZ_AP018449.1"/>
</dbReference>
<evidence type="ECO:0000256" key="5">
    <source>
        <dbReference type="ARBA" id="ARBA00022989"/>
    </source>
</evidence>
<keyword evidence="3 7" id="KW-0812">Transmembrane</keyword>
<feature type="transmembrane region" description="Helical" evidence="7">
    <location>
        <begin position="150"/>
        <end position="169"/>
    </location>
</feature>
<feature type="domain" description="Phosphatidic acid phosphatase type 2/haloperoxidase" evidence="8">
    <location>
        <begin position="49"/>
        <end position="164"/>
    </location>
</feature>
<comment type="subcellular location">
    <subcellularLocation>
        <location evidence="1">Cell membrane</location>
        <topology evidence="1">Multi-pass membrane protein</topology>
    </subcellularLocation>
</comment>
<dbReference type="Proteomes" id="UP000276437">
    <property type="component" value="Chromosome"/>
</dbReference>
<sequence>MEKADFLMFTVINSTPFRSKKLDVFMFALSQLGEGWVIFLLMTAVHYGFGITGLWYAQSVASILAAGVVCQIIKKYFPKSRPACVLPNVNVVGKRLTHGSFPSGHTATAFGLAVIFSYHWGGLTHLFFILAGLIGLTRVYIGAHFPFDVLWGAVAGLSVTSVILAFLLAAPGLGIHNPLTIVFSLIVTIAFALPLFGGYTFAKMYDRLKGKVLRVKEAVNRLRKTV</sequence>
<dbReference type="GO" id="GO:0005886">
    <property type="term" value="C:plasma membrane"/>
    <property type="evidence" value="ECO:0007669"/>
    <property type="project" value="UniProtKB-SubCell"/>
</dbReference>
<evidence type="ECO:0000256" key="1">
    <source>
        <dbReference type="ARBA" id="ARBA00004651"/>
    </source>
</evidence>
<dbReference type="Gene3D" id="1.20.144.10">
    <property type="entry name" value="Phosphatidic acid phosphatase type 2/haloperoxidase"/>
    <property type="match status" value="1"/>
</dbReference>
<dbReference type="Pfam" id="PF01569">
    <property type="entry name" value="PAP2"/>
    <property type="match status" value="1"/>
</dbReference>
<dbReference type="EC" id="3.6.1.27" evidence="9"/>
<dbReference type="EMBL" id="AP018449">
    <property type="protein sequence ID" value="BBB92112.1"/>
    <property type="molecule type" value="Genomic_DNA"/>
</dbReference>
<keyword evidence="2" id="KW-1003">Cell membrane</keyword>
<gene>
    <name evidence="9" type="primary">ybjG</name>
    <name evidence="9" type="ORF">MAMMFC1_02797</name>
</gene>
<dbReference type="OrthoDB" id="9789113at2"/>
<keyword evidence="6 7" id="KW-0472">Membrane</keyword>
<evidence type="ECO:0000256" key="7">
    <source>
        <dbReference type="SAM" id="Phobius"/>
    </source>
</evidence>
<accession>A0A348AM14</accession>
<protein>
    <submittedName>
        <fullName evidence="9">Putative undecaprenyl-diphosphatase YbjG</fullName>
        <ecNumber evidence="9">3.6.1.27</ecNumber>
    </submittedName>
</protein>
<dbReference type="InterPro" id="IPR036938">
    <property type="entry name" value="PAP2/HPO_sf"/>
</dbReference>
<evidence type="ECO:0000256" key="6">
    <source>
        <dbReference type="ARBA" id="ARBA00023136"/>
    </source>
</evidence>
<feature type="transmembrane region" description="Helical" evidence="7">
    <location>
        <begin position="126"/>
        <end position="143"/>
    </location>
</feature>
<proteinExistence type="predicted"/>
<dbReference type="InterPro" id="IPR000326">
    <property type="entry name" value="PAP2/HPO"/>
</dbReference>
<evidence type="ECO:0000313" key="9">
    <source>
        <dbReference type="EMBL" id="BBB92112.1"/>
    </source>
</evidence>
<evidence type="ECO:0000259" key="8">
    <source>
        <dbReference type="SMART" id="SM00014"/>
    </source>
</evidence>
<evidence type="ECO:0000256" key="3">
    <source>
        <dbReference type="ARBA" id="ARBA00022692"/>
    </source>
</evidence>